<protein>
    <submittedName>
        <fullName evidence="2">Uncharacterized protein</fullName>
    </submittedName>
</protein>
<proteinExistence type="predicted"/>
<reference evidence="2" key="1">
    <citation type="submission" date="2020-01" db="EMBL/GenBank/DDBJ databases">
        <authorList>
            <consortium name="DOE Joint Genome Institute"/>
            <person name="Haridas S."/>
            <person name="Albert R."/>
            <person name="Binder M."/>
            <person name="Bloem J."/>
            <person name="Labutti K."/>
            <person name="Salamov A."/>
            <person name="Andreopoulos B."/>
            <person name="Baker S.E."/>
            <person name="Barry K."/>
            <person name="Bills G."/>
            <person name="Bluhm B.H."/>
            <person name="Cannon C."/>
            <person name="Castanera R."/>
            <person name="Culley D.E."/>
            <person name="Daum C."/>
            <person name="Ezra D."/>
            <person name="Gonzalez J.B."/>
            <person name="Henrissat B."/>
            <person name="Kuo A."/>
            <person name="Liang C."/>
            <person name="Lipzen A."/>
            <person name="Lutzoni F."/>
            <person name="Magnuson J."/>
            <person name="Mondo S."/>
            <person name="Nolan M."/>
            <person name="Ohm R."/>
            <person name="Pangilinan J."/>
            <person name="Park H.-J."/>
            <person name="Ramirez L."/>
            <person name="Alfaro M."/>
            <person name="Sun H."/>
            <person name="Tritt A."/>
            <person name="Yoshinaga Y."/>
            <person name="Zwiers L.-H."/>
            <person name="Turgeon B.G."/>
            <person name="Goodwin S.B."/>
            <person name="Spatafora J.W."/>
            <person name="Crous P.W."/>
            <person name="Grigoriev I.V."/>
        </authorList>
    </citation>
    <scope>NUCLEOTIDE SEQUENCE</scope>
    <source>
        <strain evidence="2">CBS 342.82</strain>
    </source>
</reference>
<dbReference type="RefSeq" id="XP_033456810.1">
    <property type="nucleotide sequence ID" value="XM_033608737.1"/>
</dbReference>
<gene>
    <name evidence="2" type="ORF">K489DRAFT_58516</name>
</gene>
<dbReference type="GeneID" id="54366537"/>
<organism evidence="2">
    <name type="scientific">Dissoconium aciculare CBS 342.82</name>
    <dbReference type="NCBI Taxonomy" id="1314786"/>
    <lineage>
        <taxon>Eukaryota</taxon>
        <taxon>Fungi</taxon>
        <taxon>Dikarya</taxon>
        <taxon>Ascomycota</taxon>
        <taxon>Pezizomycotina</taxon>
        <taxon>Dothideomycetes</taxon>
        <taxon>Dothideomycetidae</taxon>
        <taxon>Mycosphaerellales</taxon>
        <taxon>Dissoconiaceae</taxon>
        <taxon>Dissoconium</taxon>
    </lineage>
</organism>
<evidence type="ECO:0000313" key="1">
    <source>
        <dbReference type="Proteomes" id="UP000504637"/>
    </source>
</evidence>
<reference evidence="2" key="3">
    <citation type="submission" date="2025-08" db="UniProtKB">
        <authorList>
            <consortium name="RefSeq"/>
        </authorList>
    </citation>
    <scope>IDENTIFICATION</scope>
    <source>
        <strain evidence="2">CBS 342.82</strain>
    </source>
</reference>
<name>A0A6J3LWU6_9PEZI</name>
<evidence type="ECO:0000313" key="2">
    <source>
        <dbReference type="RefSeq" id="XP_033456810.1"/>
    </source>
</evidence>
<dbReference type="Proteomes" id="UP000504637">
    <property type="component" value="Unplaced"/>
</dbReference>
<sequence length="162" mass="18322">MRVSTHRRIRCCVVALPQHASVSTTALVSIIISIRAYKGNGSRVCSDHGWRGASLTCLSNDDDDLGTADLYKRSSIDTRFTWIFNRIITHSREQPQTPHRRRRPDSTWKSCVTWTHWNNSGPPLTDRGDSYHASHKLRDTAPQLDFASQNLREHGSSADLPV</sequence>
<dbReference type="AlphaFoldDB" id="A0A6J3LWU6"/>
<reference evidence="2" key="2">
    <citation type="submission" date="2020-04" db="EMBL/GenBank/DDBJ databases">
        <authorList>
            <consortium name="NCBI Genome Project"/>
        </authorList>
    </citation>
    <scope>NUCLEOTIDE SEQUENCE</scope>
    <source>
        <strain evidence="2">CBS 342.82</strain>
    </source>
</reference>
<accession>A0A6J3LWU6</accession>
<keyword evidence="1" id="KW-1185">Reference proteome</keyword>